<accession>A0A6P4E071</accession>
<dbReference type="Pfam" id="PF16414">
    <property type="entry name" value="NPC1_N"/>
    <property type="match status" value="1"/>
</dbReference>
<dbReference type="RefSeq" id="XP_016969774.1">
    <property type="nucleotide sequence ID" value="XM_017114285.1"/>
</dbReference>
<dbReference type="PANTHER" id="PTHR45727">
    <property type="entry name" value="NPC INTRACELLULAR CHOLESTEROL TRANSPORTER 1"/>
    <property type="match status" value="1"/>
</dbReference>
<organism evidence="3">
    <name type="scientific">Drosophila rhopaloa</name>
    <name type="common">Fruit fly</name>
    <dbReference type="NCBI Taxonomy" id="1041015"/>
    <lineage>
        <taxon>Eukaryota</taxon>
        <taxon>Metazoa</taxon>
        <taxon>Ecdysozoa</taxon>
        <taxon>Arthropoda</taxon>
        <taxon>Hexapoda</taxon>
        <taxon>Insecta</taxon>
        <taxon>Pterygota</taxon>
        <taxon>Neoptera</taxon>
        <taxon>Endopterygota</taxon>
        <taxon>Diptera</taxon>
        <taxon>Brachycera</taxon>
        <taxon>Muscomorpha</taxon>
        <taxon>Ephydroidea</taxon>
        <taxon>Drosophilidae</taxon>
        <taxon>Drosophila</taxon>
        <taxon>Sophophora</taxon>
    </lineage>
</organism>
<dbReference type="GO" id="GO:0030299">
    <property type="term" value="P:intestinal cholesterol absorption"/>
    <property type="evidence" value="ECO:0007669"/>
    <property type="project" value="TreeGrafter"/>
</dbReference>
<dbReference type="GO" id="GO:0042632">
    <property type="term" value="P:cholesterol homeostasis"/>
    <property type="evidence" value="ECO:0007669"/>
    <property type="project" value="TreeGrafter"/>
</dbReference>
<name>A0A6P4E071_DRORH</name>
<gene>
    <name evidence="3" type="primary">LOC108037656</name>
</gene>
<feature type="chain" id="PRO_5028425012" evidence="1">
    <location>
        <begin position="32"/>
        <end position="129"/>
    </location>
</feature>
<evidence type="ECO:0000313" key="3">
    <source>
        <dbReference type="RefSeq" id="XP_016969774.1"/>
    </source>
</evidence>
<dbReference type="GO" id="GO:0015918">
    <property type="term" value="P:sterol transport"/>
    <property type="evidence" value="ECO:0007669"/>
    <property type="project" value="TreeGrafter"/>
</dbReference>
<dbReference type="PANTHER" id="PTHR45727:SF2">
    <property type="entry name" value="NPC INTRACELLULAR CHOLESTEROL TRANSPORTER 1"/>
    <property type="match status" value="1"/>
</dbReference>
<evidence type="ECO:0000256" key="1">
    <source>
        <dbReference type="SAM" id="SignalP"/>
    </source>
</evidence>
<dbReference type="AlphaFoldDB" id="A0A6P4E071"/>
<reference evidence="3" key="1">
    <citation type="submission" date="2025-08" db="UniProtKB">
        <authorList>
            <consortium name="RefSeq"/>
        </authorList>
    </citation>
    <scope>IDENTIFICATION</scope>
</reference>
<evidence type="ECO:0000259" key="2">
    <source>
        <dbReference type="Pfam" id="PF16414"/>
    </source>
</evidence>
<dbReference type="GO" id="GO:0015485">
    <property type="term" value="F:cholesterol binding"/>
    <property type="evidence" value="ECO:0007669"/>
    <property type="project" value="TreeGrafter"/>
</dbReference>
<protein>
    <submittedName>
        <fullName evidence="3">Niemann-Pick C1 protein-like</fullName>
    </submittedName>
</protein>
<dbReference type="InterPro" id="IPR032190">
    <property type="entry name" value="NPC1_N"/>
</dbReference>
<feature type="signal peptide" evidence="1">
    <location>
        <begin position="1"/>
        <end position="31"/>
    </location>
</feature>
<dbReference type="GO" id="GO:0005886">
    <property type="term" value="C:plasma membrane"/>
    <property type="evidence" value="ECO:0007669"/>
    <property type="project" value="TreeGrafter"/>
</dbReference>
<feature type="domain" description="Niemann-Pick C1 N-terminal" evidence="2">
    <location>
        <begin position="31"/>
        <end position="126"/>
    </location>
</feature>
<proteinExistence type="predicted"/>
<sequence>MSSRTPLRSTAFGFHILIATVLLTLIQSSKQDCIWYGVCNTNIYKHSQNCPYNGTAKEMPQDGLELLKRRCGFLLENSENKFCCDKQQVELLNKNVELAGNFLDRCPSCMENLVRHICQFTCSPNNLNS</sequence>
<keyword evidence="1" id="KW-0732">Signal</keyword>
<dbReference type="OrthoDB" id="6510177at2759"/>